<evidence type="ECO:0000256" key="1">
    <source>
        <dbReference type="SAM" id="MobiDB-lite"/>
    </source>
</evidence>
<feature type="domain" description="PH" evidence="2">
    <location>
        <begin position="47"/>
        <end position="145"/>
    </location>
</feature>
<feature type="region of interest" description="Disordered" evidence="1">
    <location>
        <begin position="296"/>
        <end position="315"/>
    </location>
</feature>
<feature type="compositionally biased region" description="Polar residues" evidence="1">
    <location>
        <begin position="305"/>
        <end position="315"/>
    </location>
</feature>
<dbReference type="EMBL" id="CVRI01000044">
    <property type="protein sequence ID" value="CRK96864.1"/>
    <property type="molecule type" value="Genomic_DNA"/>
</dbReference>
<dbReference type="Proteomes" id="UP000183832">
    <property type="component" value="Unassembled WGS sequence"/>
</dbReference>
<sequence>MMQKFVVKKVSRSTNITISSDTDDQNLLQCSDDKRYLSDSEDLEISSVKMCGYLKKKRNRVGGWTKLYFVLQNSLLMSYNSKEEYEKKLVSFKNVICLIPGNTVLIPSLEPRFTIASNLNTFYTFRCDDNRTCSKWITAILECLSRDIDLETSAKKPLTSVKSFRSQQNLSKSPITISQNNQSWENLPRTKCIANHNGRILLELNYMNCNRAKLPIAAKTAKILQKCSDNDVITTTKKVNFIQQQHDENKNFLRSVDHNEPRKAFDDENGDQFRLHNAEESKKRQSKEVDQISKMFTRKSESQRPENLTHSNGNDYSEIGIEVQMQTMNFGYETGDYSSIYNNGNYQSVDSTKLNNKLSIENINDETYAEIRSIDNLKNQLTEISMKEKECLASRSSDDSGVVIPVYASVDLKKKKEARREKSLVKKGDDEEKIDECNLDNVIYEDVGLETTAVKKQENNIYELIDLPLRSSKKTRSLVWKNWSRIHLFDFTKRYKDSDNSSKSPSPDTISKRQKTSLTLSEFSKRFNYRSMRNKARKMCTRSNSTFVTTNSNADVKVSTSSDTRNQTNLEKT</sequence>
<dbReference type="AlphaFoldDB" id="A0A1J1I9D8"/>
<evidence type="ECO:0000313" key="3">
    <source>
        <dbReference type="EMBL" id="CRK96864.1"/>
    </source>
</evidence>
<feature type="region of interest" description="Disordered" evidence="1">
    <location>
        <begin position="495"/>
        <end position="517"/>
    </location>
</feature>
<reference evidence="3 4" key="1">
    <citation type="submission" date="2015-04" db="EMBL/GenBank/DDBJ databases">
        <authorList>
            <person name="Syromyatnikov M.Y."/>
            <person name="Popov V.N."/>
        </authorList>
    </citation>
    <scope>NUCLEOTIDE SEQUENCE [LARGE SCALE GENOMIC DNA]</scope>
</reference>
<dbReference type="OrthoDB" id="2157866at2759"/>
<accession>A0A1J1I9D8</accession>
<gene>
    <name evidence="3" type="primary">putative AGAP013003-PA</name>
    <name evidence="3" type="ORF">CLUMA_CG010022</name>
</gene>
<dbReference type="InterPro" id="IPR011993">
    <property type="entry name" value="PH-like_dom_sf"/>
</dbReference>
<dbReference type="Gene3D" id="2.30.29.30">
    <property type="entry name" value="Pleckstrin-homology domain (PH domain)/Phosphotyrosine-binding domain (PTB)"/>
    <property type="match status" value="1"/>
</dbReference>
<dbReference type="InterPro" id="IPR001849">
    <property type="entry name" value="PH_domain"/>
</dbReference>
<evidence type="ECO:0000259" key="2">
    <source>
        <dbReference type="PROSITE" id="PS50003"/>
    </source>
</evidence>
<proteinExistence type="predicted"/>
<organism evidence="3 4">
    <name type="scientific">Clunio marinus</name>
    <dbReference type="NCBI Taxonomy" id="568069"/>
    <lineage>
        <taxon>Eukaryota</taxon>
        <taxon>Metazoa</taxon>
        <taxon>Ecdysozoa</taxon>
        <taxon>Arthropoda</taxon>
        <taxon>Hexapoda</taxon>
        <taxon>Insecta</taxon>
        <taxon>Pterygota</taxon>
        <taxon>Neoptera</taxon>
        <taxon>Endopterygota</taxon>
        <taxon>Diptera</taxon>
        <taxon>Nematocera</taxon>
        <taxon>Chironomoidea</taxon>
        <taxon>Chironomidae</taxon>
        <taxon>Clunio</taxon>
    </lineage>
</organism>
<feature type="region of interest" description="Disordered" evidence="1">
    <location>
        <begin position="250"/>
        <end position="270"/>
    </location>
</feature>
<protein>
    <submittedName>
        <fullName evidence="3">CLUMA_CG010022, isoform A</fullName>
    </submittedName>
</protein>
<evidence type="ECO:0000313" key="4">
    <source>
        <dbReference type="Proteomes" id="UP000183832"/>
    </source>
</evidence>
<keyword evidence="4" id="KW-1185">Reference proteome</keyword>
<dbReference type="Pfam" id="PF00169">
    <property type="entry name" value="PH"/>
    <property type="match status" value="1"/>
</dbReference>
<name>A0A1J1I9D8_9DIPT</name>
<dbReference type="SUPFAM" id="SSF50729">
    <property type="entry name" value="PH domain-like"/>
    <property type="match status" value="1"/>
</dbReference>
<dbReference type="SMART" id="SM00233">
    <property type="entry name" value="PH"/>
    <property type="match status" value="1"/>
</dbReference>
<dbReference type="STRING" id="568069.A0A1J1I9D8"/>
<dbReference type="PROSITE" id="PS50003">
    <property type="entry name" value="PH_DOMAIN"/>
    <property type="match status" value="1"/>
</dbReference>